<sequence length="318" mass="34295">MTHDNTLTAFVHTLRFEAEGIISVELRPHGDQVFPGFGAGAHIDLHLGNGLVRSYSLLNSPEDSGRYVVGILRDRNSRGGSAYVHQNLRVGMQLQISPPRNLFQLDESAEHTVLVAGGIGVTPIYCMLNRLRALGKSVEMLYCARTRKEAAFVEELAASDADIQLHFDDEKGGPVDLKAFLAARPSTAHFYCCGPTPMIDAFENHCESLGHPNVHIERFAAAPVAPAAPQGTYEVQLARSGKSIEVPSGKSLLDALLESGVEVDCSCREGVCGACETRVLEGEPEHRDGVLTKAEKAANQTMMVCVSGCKGSRLVLDL</sequence>
<dbReference type="PANTHER" id="PTHR47354">
    <property type="entry name" value="NADH OXIDOREDUCTASE HCR"/>
    <property type="match status" value="1"/>
</dbReference>
<evidence type="ECO:0000259" key="10">
    <source>
        <dbReference type="PROSITE" id="PS51384"/>
    </source>
</evidence>
<dbReference type="PANTHER" id="PTHR47354:SF1">
    <property type="entry name" value="CARNITINE MONOOXYGENASE REDUCTASE SUBUNIT"/>
    <property type="match status" value="1"/>
</dbReference>
<dbReference type="CDD" id="cd00207">
    <property type="entry name" value="fer2"/>
    <property type="match status" value="1"/>
</dbReference>
<evidence type="ECO:0000313" key="12">
    <source>
        <dbReference type="Proteomes" id="UP000242957"/>
    </source>
</evidence>
<dbReference type="InterPro" id="IPR017938">
    <property type="entry name" value="Riboflavin_synthase-like_b-brl"/>
</dbReference>
<evidence type="ECO:0000256" key="8">
    <source>
        <dbReference type="ARBA" id="ARBA00023014"/>
    </source>
</evidence>
<keyword evidence="12" id="KW-1185">Reference proteome</keyword>
<dbReference type="InterPro" id="IPR001041">
    <property type="entry name" value="2Fe-2S_ferredoxin-type"/>
</dbReference>
<dbReference type="InterPro" id="IPR006058">
    <property type="entry name" value="2Fe2S_fd_BS"/>
</dbReference>
<dbReference type="PROSITE" id="PS00197">
    <property type="entry name" value="2FE2S_FER_1"/>
    <property type="match status" value="1"/>
</dbReference>
<dbReference type="STRING" id="198616.SAMN05216193_103132"/>
<dbReference type="GO" id="GO:0016491">
    <property type="term" value="F:oxidoreductase activity"/>
    <property type="evidence" value="ECO:0007669"/>
    <property type="project" value="UniProtKB-KW"/>
</dbReference>
<dbReference type="InterPro" id="IPR017927">
    <property type="entry name" value="FAD-bd_FR_type"/>
</dbReference>
<keyword evidence="4" id="KW-0001">2Fe-2S</keyword>
<dbReference type="SUPFAM" id="SSF54292">
    <property type="entry name" value="2Fe-2S ferredoxin-like"/>
    <property type="match status" value="1"/>
</dbReference>
<evidence type="ECO:0000256" key="3">
    <source>
        <dbReference type="ARBA" id="ARBA00022643"/>
    </source>
</evidence>
<dbReference type="Proteomes" id="UP000242957">
    <property type="component" value="Unassembled WGS sequence"/>
</dbReference>
<evidence type="ECO:0000313" key="11">
    <source>
        <dbReference type="EMBL" id="SDN47091.1"/>
    </source>
</evidence>
<keyword evidence="6" id="KW-0560">Oxidoreductase</keyword>
<dbReference type="Gene3D" id="3.10.20.30">
    <property type="match status" value="1"/>
</dbReference>
<dbReference type="InterPro" id="IPR039261">
    <property type="entry name" value="FNR_nucleotide-bd"/>
</dbReference>
<keyword evidence="7" id="KW-0408">Iron</keyword>
<dbReference type="InterPro" id="IPR054582">
    <property type="entry name" value="DmmA-like_N"/>
</dbReference>
<evidence type="ECO:0000256" key="2">
    <source>
        <dbReference type="ARBA" id="ARBA00022630"/>
    </source>
</evidence>
<dbReference type="AlphaFoldDB" id="A0A1H0BN78"/>
<dbReference type="EMBL" id="FNIJ01000003">
    <property type="protein sequence ID" value="SDN47091.1"/>
    <property type="molecule type" value="Genomic_DNA"/>
</dbReference>
<organism evidence="11 12">
    <name type="scientific">Pseudomonas jinjuensis</name>
    <dbReference type="NCBI Taxonomy" id="198616"/>
    <lineage>
        <taxon>Bacteria</taxon>
        <taxon>Pseudomonadati</taxon>
        <taxon>Pseudomonadota</taxon>
        <taxon>Gammaproteobacteria</taxon>
        <taxon>Pseudomonadales</taxon>
        <taxon>Pseudomonadaceae</taxon>
        <taxon>Pseudomonas</taxon>
    </lineage>
</organism>
<evidence type="ECO:0000256" key="6">
    <source>
        <dbReference type="ARBA" id="ARBA00023002"/>
    </source>
</evidence>
<keyword evidence="3" id="KW-0288">FMN</keyword>
<dbReference type="Pfam" id="PF22290">
    <property type="entry name" value="DmmA-like_N"/>
    <property type="match status" value="1"/>
</dbReference>
<dbReference type="InterPro" id="IPR050415">
    <property type="entry name" value="MRET"/>
</dbReference>
<dbReference type="RefSeq" id="WP_084313810.1">
    <property type="nucleotide sequence ID" value="NZ_FNIJ01000003.1"/>
</dbReference>
<feature type="domain" description="2Fe-2S ferredoxin-type" evidence="9">
    <location>
        <begin position="233"/>
        <end position="318"/>
    </location>
</feature>
<dbReference type="Pfam" id="PF00111">
    <property type="entry name" value="Fer2"/>
    <property type="match status" value="1"/>
</dbReference>
<keyword evidence="2" id="KW-0285">Flavoprotein</keyword>
<dbReference type="Gene3D" id="3.40.50.80">
    <property type="entry name" value="Nucleotide-binding domain of ferredoxin-NADP reductase (FNR) module"/>
    <property type="match status" value="1"/>
</dbReference>
<evidence type="ECO:0000259" key="9">
    <source>
        <dbReference type="PROSITE" id="PS51085"/>
    </source>
</evidence>
<evidence type="ECO:0000256" key="1">
    <source>
        <dbReference type="ARBA" id="ARBA00001917"/>
    </source>
</evidence>
<name>A0A1H0BN78_9PSED</name>
<dbReference type="SUPFAM" id="SSF52343">
    <property type="entry name" value="Ferredoxin reductase-like, C-terminal NADP-linked domain"/>
    <property type="match status" value="1"/>
</dbReference>
<keyword evidence="5" id="KW-0479">Metal-binding</keyword>
<evidence type="ECO:0000256" key="4">
    <source>
        <dbReference type="ARBA" id="ARBA00022714"/>
    </source>
</evidence>
<protein>
    <submittedName>
        <fullName evidence="11">Ferredoxin-NADP reductase</fullName>
    </submittedName>
</protein>
<dbReference type="CDD" id="cd06185">
    <property type="entry name" value="PDR_like"/>
    <property type="match status" value="1"/>
</dbReference>
<keyword evidence="8" id="KW-0411">Iron-sulfur</keyword>
<dbReference type="GO" id="GO:0051537">
    <property type="term" value="F:2 iron, 2 sulfur cluster binding"/>
    <property type="evidence" value="ECO:0007669"/>
    <property type="project" value="UniProtKB-KW"/>
</dbReference>
<proteinExistence type="predicted"/>
<dbReference type="PROSITE" id="PS51384">
    <property type="entry name" value="FAD_FR"/>
    <property type="match status" value="1"/>
</dbReference>
<dbReference type="PROSITE" id="PS51085">
    <property type="entry name" value="2FE2S_FER_2"/>
    <property type="match status" value="1"/>
</dbReference>
<feature type="domain" description="FAD-binding FR-type" evidence="10">
    <location>
        <begin position="4"/>
        <end position="106"/>
    </location>
</feature>
<dbReference type="OrthoDB" id="9801223at2"/>
<accession>A0A1H0BN78</accession>
<gene>
    <name evidence="11" type="ORF">SAMN05216193_103132</name>
</gene>
<dbReference type="GO" id="GO:0046872">
    <property type="term" value="F:metal ion binding"/>
    <property type="evidence" value="ECO:0007669"/>
    <property type="project" value="UniProtKB-KW"/>
</dbReference>
<evidence type="ECO:0000256" key="5">
    <source>
        <dbReference type="ARBA" id="ARBA00022723"/>
    </source>
</evidence>
<dbReference type="Gene3D" id="2.40.30.10">
    <property type="entry name" value="Translation factors"/>
    <property type="match status" value="1"/>
</dbReference>
<dbReference type="InterPro" id="IPR012675">
    <property type="entry name" value="Beta-grasp_dom_sf"/>
</dbReference>
<dbReference type="PRINTS" id="PR00409">
    <property type="entry name" value="PHDIOXRDTASE"/>
</dbReference>
<dbReference type="SUPFAM" id="SSF63380">
    <property type="entry name" value="Riboflavin synthase domain-like"/>
    <property type="match status" value="1"/>
</dbReference>
<evidence type="ECO:0000256" key="7">
    <source>
        <dbReference type="ARBA" id="ARBA00023004"/>
    </source>
</evidence>
<comment type="cofactor">
    <cofactor evidence="1">
        <name>FMN</name>
        <dbReference type="ChEBI" id="CHEBI:58210"/>
    </cofactor>
</comment>
<reference evidence="12" key="1">
    <citation type="submission" date="2016-10" db="EMBL/GenBank/DDBJ databases">
        <authorList>
            <person name="Varghese N."/>
            <person name="Submissions S."/>
        </authorList>
    </citation>
    <scope>NUCLEOTIDE SEQUENCE [LARGE SCALE GENOMIC DNA]</scope>
    <source>
        <strain evidence="12">JCM 21621</strain>
    </source>
</reference>
<dbReference type="InterPro" id="IPR036010">
    <property type="entry name" value="2Fe-2S_ferredoxin-like_sf"/>
</dbReference>